<dbReference type="Gene3D" id="3.40.50.150">
    <property type="entry name" value="Vaccinia Virus protein VP39"/>
    <property type="match status" value="1"/>
</dbReference>
<proteinExistence type="predicted"/>
<gene>
    <name evidence="2" type="ORF">HICCMSTLAB_LOCUS13384</name>
</gene>
<evidence type="ECO:0000313" key="3">
    <source>
        <dbReference type="Proteomes" id="UP000786811"/>
    </source>
</evidence>
<dbReference type="InterPro" id="IPR013217">
    <property type="entry name" value="Methyltransf_12"/>
</dbReference>
<sequence>MEKAFDSESYIDAYSLQRRDACEIIEEFADEISSMYGKCIDIGCGPGHVTKELILPKLPAESVVVGADISDSMIESAKKKHCDEKRLSFLKLNIETDELPIKEIEKYDNALSFYCLHWCQDMRLTLKNIYQLLRPGGRSLVMFLSYNSGFDAFIKFQTNPRYKSYMEDVLKYVPPFQSCSNPRASLKKILEEVGFEVLHCSNREKTYVFANMEILQKHVIAINPFLNRIPENLRDEFNTAITKEVAEHKIIFESHKNKSTGYSVLDRYEVLIAYFRKPLNSFSKII</sequence>
<organism evidence="2 3">
    <name type="scientific">Cotesia congregata</name>
    <name type="common">Parasitoid wasp</name>
    <name type="synonym">Apanteles congregatus</name>
    <dbReference type="NCBI Taxonomy" id="51543"/>
    <lineage>
        <taxon>Eukaryota</taxon>
        <taxon>Metazoa</taxon>
        <taxon>Ecdysozoa</taxon>
        <taxon>Arthropoda</taxon>
        <taxon>Hexapoda</taxon>
        <taxon>Insecta</taxon>
        <taxon>Pterygota</taxon>
        <taxon>Neoptera</taxon>
        <taxon>Endopterygota</taxon>
        <taxon>Hymenoptera</taxon>
        <taxon>Apocrita</taxon>
        <taxon>Ichneumonoidea</taxon>
        <taxon>Braconidae</taxon>
        <taxon>Microgastrinae</taxon>
        <taxon>Cotesia</taxon>
    </lineage>
</organism>
<accession>A0A8J2HP92</accession>
<feature type="domain" description="Methyltransferase type 12" evidence="1">
    <location>
        <begin position="40"/>
        <end position="138"/>
    </location>
</feature>
<dbReference type="PANTHER" id="PTHR43861:SF1">
    <property type="entry name" value="TRANS-ACONITATE 2-METHYLTRANSFERASE"/>
    <property type="match status" value="1"/>
</dbReference>
<dbReference type="CDD" id="cd02440">
    <property type="entry name" value="AdoMet_MTases"/>
    <property type="match status" value="1"/>
</dbReference>
<evidence type="ECO:0000259" key="1">
    <source>
        <dbReference type="Pfam" id="PF08242"/>
    </source>
</evidence>
<comment type="caution">
    <text evidence="2">The sequence shown here is derived from an EMBL/GenBank/DDBJ whole genome shotgun (WGS) entry which is preliminary data.</text>
</comment>
<keyword evidence="3" id="KW-1185">Reference proteome</keyword>
<reference evidence="2" key="1">
    <citation type="submission" date="2021-04" db="EMBL/GenBank/DDBJ databases">
        <authorList>
            <person name="Chebbi M.A.C M."/>
        </authorList>
    </citation>
    <scope>NUCLEOTIDE SEQUENCE</scope>
</reference>
<evidence type="ECO:0000313" key="2">
    <source>
        <dbReference type="EMBL" id="CAG5108732.1"/>
    </source>
</evidence>
<dbReference type="AlphaFoldDB" id="A0A8J2HP92"/>
<dbReference type="PANTHER" id="PTHR43861">
    <property type="entry name" value="TRANS-ACONITATE 2-METHYLTRANSFERASE-RELATED"/>
    <property type="match status" value="1"/>
</dbReference>
<dbReference type="InterPro" id="IPR029063">
    <property type="entry name" value="SAM-dependent_MTases_sf"/>
</dbReference>
<dbReference type="EMBL" id="CAJNRD030001124">
    <property type="protein sequence ID" value="CAG5108732.1"/>
    <property type="molecule type" value="Genomic_DNA"/>
</dbReference>
<dbReference type="Pfam" id="PF08242">
    <property type="entry name" value="Methyltransf_12"/>
    <property type="match status" value="1"/>
</dbReference>
<dbReference type="SUPFAM" id="SSF53335">
    <property type="entry name" value="S-adenosyl-L-methionine-dependent methyltransferases"/>
    <property type="match status" value="1"/>
</dbReference>
<dbReference type="Proteomes" id="UP000786811">
    <property type="component" value="Unassembled WGS sequence"/>
</dbReference>
<dbReference type="OrthoDB" id="8300214at2759"/>
<name>A0A8J2HP92_COTCN</name>
<protein>
    <submittedName>
        <fullName evidence="2">Similar to jhamt: Juvenile hormone acid O-methyltransferase (Drosophila melanogaster)</fullName>
    </submittedName>
</protein>